<keyword evidence="1" id="KW-0812">Transmembrane</keyword>
<keyword evidence="1" id="KW-1133">Transmembrane helix</keyword>
<feature type="domain" description="Reverse transcriptase" evidence="2">
    <location>
        <begin position="1"/>
        <end position="82"/>
    </location>
</feature>
<dbReference type="Proteomes" id="UP000075243">
    <property type="component" value="Unassembled WGS sequence"/>
</dbReference>
<evidence type="ECO:0000313" key="4">
    <source>
        <dbReference type="Proteomes" id="UP000075243"/>
    </source>
</evidence>
<dbReference type="SUPFAM" id="SSF56672">
    <property type="entry name" value="DNA/RNA polymerases"/>
    <property type="match status" value="1"/>
</dbReference>
<dbReference type="AlphaFoldDB" id="A0A151SG90"/>
<organism evidence="3 4">
    <name type="scientific">Cajanus cajan</name>
    <name type="common">Pigeon pea</name>
    <name type="synonym">Cajanus indicus</name>
    <dbReference type="NCBI Taxonomy" id="3821"/>
    <lineage>
        <taxon>Eukaryota</taxon>
        <taxon>Viridiplantae</taxon>
        <taxon>Streptophyta</taxon>
        <taxon>Embryophyta</taxon>
        <taxon>Tracheophyta</taxon>
        <taxon>Spermatophyta</taxon>
        <taxon>Magnoliopsida</taxon>
        <taxon>eudicotyledons</taxon>
        <taxon>Gunneridae</taxon>
        <taxon>Pentapetalae</taxon>
        <taxon>rosids</taxon>
        <taxon>fabids</taxon>
        <taxon>Fabales</taxon>
        <taxon>Fabaceae</taxon>
        <taxon>Papilionoideae</taxon>
        <taxon>50 kb inversion clade</taxon>
        <taxon>NPAAA clade</taxon>
        <taxon>indigoferoid/millettioid clade</taxon>
        <taxon>Phaseoleae</taxon>
        <taxon>Cajanus</taxon>
    </lineage>
</organism>
<reference evidence="3" key="1">
    <citation type="journal article" date="2012" name="Nat. Biotechnol.">
        <title>Draft genome sequence of pigeonpea (Cajanus cajan), an orphan legume crop of resource-poor farmers.</title>
        <authorList>
            <person name="Varshney R.K."/>
            <person name="Chen W."/>
            <person name="Li Y."/>
            <person name="Bharti A.K."/>
            <person name="Saxena R.K."/>
            <person name="Schlueter J.A."/>
            <person name="Donoghue M.T."/>
            <person name="Azam S."/>
            <person name="Fan G."/>
            <person name="Whaley A.M."/>
            <person name="Farmer A.D."/>
            <person name="Sheridan J."/>
            <person name="Iwata A."/>
            <person name="Tuteja R."/>
            <person name="Penmetsa R.V."/>
            <person name="Wu W."/>
            <person name="Upadhyaya H.D."/>
            <person name="Yang S.P."/>
            <person name="Shah T."/>
            <person name="Saxena K.B."/>
            <person name="Michael T."/>
            <person name="McCombie W.R."/>
            <person name="Yang B."/>
            <person name="Zhang G."/>
            <person name="Yang H."/>
            <person name="Wang J."/>
            <person name="Spillane C."/>
            <person name="Cook D.R."/>
            <person name="May G.D."/>
            <person name="Xu X."/>
            <person name="Jackson S.A."/>
        </authorList>
    </citation>
    <scope>NUCLEOTIDE SEQUENCE [LARGE SCALE GENOMIC DNA]</scope>
</reference>
<evidence type="ECO:0000259" key="2">
    <source>
        <dbReference type="PROSITE" id="PS50878"/>
    </source>
</evidence>
<evidence type="ECO:0000313" key="3">
    <source>
        <dbReference type="EMBL" id="KYP53826.1"/>
    </source>
</evidence>
<dbReference type="Pfam" id="PF00078">
    <property type="entry name" value="RVT_1"/>
    <property type="match status" value="1"/>
</dbReference>
<dbReference type="InterPro" id="IPR000477">
    <property type="entry name" value="RT_dom"/>
</dbReference>
<gene>
    <name evidence="3" type="ORF">KK1_024400</name>
</gene>
<dbReference type="PROSITE" id="PS50878">
    <property type="entry name" value="RT_POL"/>
    <property type="match status" value="1"/>
</dbReference>
<keyword evidence="4" id="KW-1185">Reference proteome</keyword>
<protein>
    <submittedName>
        <fullName evidence="3">Retrovirus-related Pol polyprotein from transposon 17.6</fullName>
    </submittedName>
</protein>
<evidence type="ECO:0000256" key="1">
    <source>
        <dbReference type="SAM" id="Phobius"/>
    </source>
</evidence>
<feature type="transmembrane region" description="Helical" evidence="1">
    <location>
        <begin position="27"/>
        <end position="47"/>
    </location>
</feature>
<accession>A0A151SG90</accession>
<dbReference type="EMBL" id="KQ483411">
    <property type="protein sequence ID" value="KYP53826.1"/>
    <property type="molecule type" value="Genomic_DNA"/>
</dbReference>
<dbReference type="InterPro" id="IPR043502">
    <property type="entry name" value="DNA/RNA_pol_sf"/>
</dbReference>
<dbReference type="InterPro" id="IPR051320">
    <property type="entry name" value="Viral_Replic_Matur_Polypro"/>
</dbReference>
<keyword evidence="1" id="KW-0472">Membrane</keyword>
<proteinExistence type="predicted"/>
<name>A0A151SG90_CAJCA</name>
<dbReference type="PANTHER" id="PTHR33064">
    <property type="entry name" value="POL PROTEIN"/>
    <property type="match status" value="1"/>
</dbReference>
<dbReference type="InterPro" id="IPR043128">
    <property type="entry name" value="Rev_trsase/Diguanyl_cyclase"/>
</dbReference>
<sequence>MPFGLSNAPSSFQYAMNDLLRSFLRKFVLVFFYDILVYSTSFTTHLLHLRSILDLLLVNQFFAKRSKCVFGVECVTYLGHTITESGVQPDLEKVKAIIDWPVPLSFTGLRGFLGITDFYRQFVRHYARITAPLTELLKDSKLHGLLRLNKPLQS</sequence>
<dbReference type="Gramene" id="C.cajan_23713.t">
    <property type="protein sequence ID" value="C.cajan_23713.t.cds1"/>
    <property type="gene ID" value="C.cajan_23713"/>
</dbReference>
<dbReference type="PANTHER" id="PTHR33064:SF37">
    <property type="entry name" value="RIBONUCLEASE H"/>
    <property type="match status" value="1"/>
</dbReference>
<dbReference type="CDD" id="cd01647">
    <property type="entry name" value="RT_LTR"/>
    <property type="match status" value="1"/>
</dbReference>
<dbReference type="Gene3D" id="3.30.70.270">
    <property type="match status" value="2"/>
</dbReference>